<reference evidence="2" key="1">
    <citation type="submission" date="2022-11" db="UniProtKB">
        <authorList>
            <consortium name="WormBaseParasite"/>
        </authorList>
    </citation>
    <scope>IDENTIFICATION</scope>
</reference>
<dbReference type="AlphaFoldDB" id="A0A915I1L3"/>
<proteinExistence type="predicted"/>
<organism evidence="1 2">
    <name type="scientific">Romanomermis culicivorax</name>
    <name type="common">Nematode worm</name>
    <dbReference type="NCBI Taxonomy" id="13658"/>
    <lineage>
        <taxon>Eukaryota</taxon>
        <taxon>Metazoa</taxon>
        <taxon>Ecdysozoa</taxon>
        <taxon>Nematoda</taxon>
        <taxon>Enoplea</taxon>
        <taxon>Dorylaimia</taxon>
        <taxon>Mermithida</taxon>
        <taxon>Mermithoidea</taxon>
        <taxon>Mermithidae</taxon>
        <taxon>Romanomermis</taxon>
    </lineage>
</organism>
<evidence type="ECO:0000313" key="1">
    <source>
        <dbReference type="Proteomes" id="UP000887565"/>
    </source>
</evidence>
<accession>A0A915I1L3</accession>
<dbReference type="WBParaSite" id="nRc.2.0.1.t07710-RA">
    <property type="protein sequence ID" value="nRc.2.0.1.t07710-RA"/>
    <property type="gene ID" value="nRc.2.0.1.g07710"/>
</dbReference>
<name>A0A915I1L3_ROMCU</name>
<protein>
    <submittedName>
        <fullName evidence="2">Uncharacterized protein</fullName>
    </submittedName>
</protein>
<dbReference type="Proteomes" id="UP000887565">
    <property type="component" value="Unplaced"/>
</dbReference>
<evidence type="ECO:0000313" key="2">
    <source>
        <dbReference type="WBParaSite" id="nRc.2.0.1.t07710-RA"/>
    </source>
</evidence>
<sequence length="74" mass="7568">GSFVAGAAVLVDIILGFGVDVACEDLSASSRAFCLSRCSRGRVVRLLGVLPHLAREVLGGGICLVLGSSIVRVL</sequence>
<keyword evidence="1" id="KW-1185">Reference proteome</keyword>